<name>A0A9X2ANQ8_9FLAO</name>
<accession>A0A9X2ANQ8</accession>
<proteinExistence type="predicted"/>
<gene>
    <name evidence="2" type="ORF">MC378_13430</name>
</gene>
<dbReference type="Proteomes" id="UP001139369">
    <property type="component" value="Unassembled WGS sequence"/>
</dbReference>
<keyword evidence="1" id="KW-0812">Transmembrane</keyword>
<keyword evidence="3" id="KW-1185">Reference proteome</keyword>
<feature type="transmembrane region" description="Helical" evidence="1">
    <location>
        <begin position="202"/>
        <end position="233"/>
    </location>
</feature>
<evidence type="ECO:0000313" key="3">
    <source>
        <dbReference type="Proteomes" id="UP001139369"/>
    </source>
</evidence>
<feature type="transmembrane region" description="Helical" evidence="1">
    <location>
        <begin position="253"/>
        <end position="281"/>
    </location>
</feature>
<evidence type="ECO:0000313" key="2">
    <source>
        <dbReference type="EMBL" id="MCI2230174.1"/>
    </source>
</evidence>
<reference evidence="2" key="1">
    <citation type="submission" date="2022-02" db="EMBL/GenBank/DDBJ databases">
        <title>Polaribacter sp. MSW13, isolated from seawater.</title>
        <authorList>
            <person name="Kristyanto S."/>
            <person name="Jung J."/>
            <person name="Jeon C.O."/>
        </authorList>
    </citation>
    <scope>NUCLEOTIDE SEQUENCE</scope>
    <source>
        <strain evidence="2">MSW13</strain>
    </source>
</reference>
<keyword evidence="1" id="KW-1133">Transmembrane helix</keyword>
<protein>
    <submittedName>
        <fullName evidence="2">DUF3667 domain-containing protein</fullName>
    </submittedName>
</protein>
<feature type="transmembrane region" description="Helical" evidence="1">
    <location>
        <begin position="75"/>
        <end position="97"/>
    </location>
</feature>
<comment type="caution">
    <text evidence="2">The sequence shown here is derived from an EMBL/GenBank/DDBJ whole genome shotgun (WGS) entry which is preliminary data.</text>
</comment>
<dbReference type="EMBL" id="JAKQYM010000011">
    <property type="protein sequence ID" value="MCI2230174.1"/>
    <property type="molecule type" value="Genomic_DNA"/>
</dbReference>
<keyword evidence="1" id="KW-0472">Membrane</keyword>
<sequence>MKCKNCQKSLLVEANFCNNCGAKVIKERITLKLLLLEFFITIFGIDSKFFLTLRKMITHPQDVIHEYLNGVRKRYINPFAFLAIGAGLSVIVFNYFADDFIAIQNSMNSEQIKNLKETANKDISSLKNLSKDDVKKIEFEQKSAQLQLKLMDGIWDFMLRYYNLLTFVFLFIYALLSKWTFLKPHNFGEHVIMNGYIYGFTTYYTLVAFIFAILIHPSIYVISIVGSIIYYMYAFGKIYKLSIGKNILKLLRFFIGLIFIFILILILGTIVGIIIGSLGLIK</sequence>
<dbReference type="InterPro" id="IPR022134">
    <property type="entry name" value="DUF3667"/>
</dbReference>
<dbReference type="Pfam" id="PF12412">
    <property type="entry name" value="DUF3667"/>
    <property type="match status" value="1"/>
</dbReference>
<organism evidence="2 3">
    <name type="scientific">Polaribacter marinus</name>
    <dbReference type="NCBI Taxonomy" id="2916838"/>
    <lineage>
        <taxon>Bacteria</taxon>
        <taxon>Pseudomonadati</taxon>
        <taxon>Bacteroidota</taxon>
        <taxon>Flavobacteriia</taxon>
        <taxon>Flavobacteriales</taxon>
        <taxon>Flavobacteriaceae</taxon>
    </lineage>
</organism>
<feature type="transmembrane region" description="Helical" evidence="1">
    <location>
        <begin position="161"/>
        <end position="182"/>
    </location>
</feature>
<evidence type="ECO:0000256" key="1">
    <source>
        <dbReference type="SAM" id="Phobius"/>
    </source>
</evidence>
<dbReference type="AlphaFoldDB" id="A0A9X2ANQ8"/>
<dbReference type="RefSeq" id="WP_242179284.1">
    <property type="nucleotide sequence ID" value="NZ_JAKQYM010000011.1"/>
</dbReference>